<feature type="compositionally biased region" description="Polar residues" evidence="1">
    <location>
        <begin position="72"/>
        <end position="86"/>
    </location>
</feature>
<dbReference type="EMBL" id="JAACJJ010000046">
    <property type="protein sequence ID" value="KAF5313849.1"/>
    <property type="molecule type" value="Genomic_DNA"/>
</dbReference>
<gene>
    <name evidence="2" type="ORF">D9619_013058</name>
</gene>
<evidence type="ECO:0000256" key="1">
    <source>
        <dbReference type="SAM" id="MobiDB-lite"/>
    </source>
</evidence>
<proteinExistence type="predicted"/>
<evidence type="ECO:0000313" key="2">
    <source>
        <dbReference type="EMBL" id="KAF5313849.1"/>
    </source>
</evidence>
<comment type="caution">
    <text evidence="2">The sequence shown here is derived from an EMBL/GenBank/DDBJ whole genome shotgun (WGS) entry which is preliminary data.</text>
</comment>
<name>A0A8H5AZD5_9AGAR</name>
<protein>
    <submittedName>
        <fullName evidence="2">Uncharacterized protein</fullName>
    </submittedName>
</protein>
<evidence type="ECO:0000313" key="3">
    <source>
        <dbReference type="Proteomes" id="UP000567179"/>
    </source>
</evidence>
<sequence>MDAPLISSLPRQNCLTCRQPTLFAPQVFKNCADCREKNRQKSRRASERKRTQKQDEQTMLAQGANLPDSDSDTNAVVQERQTSTGATKRKTPLATQDFNVDIGHKRAKGFLMKSEPRGRVLPSVPFAGTSTAYQSASLMYSTLQDGICTRMNFSGHHSIVAVSNVDNVQRVDMVRKDLRNTVRLPFDFKNAVKLGDSGFSLRFKCTCLAHADNGPRKCGGSVIITARADGSHPLIPGQVISVSVTH</sequence>
<feature type="region of interest" description="Disordered" evidence="1">
    <location>
        <begin position="36"/>
        <end position="89"/>
    </location>
</feature>
<dbReference type="AlphaFoldDB" id="A0A8H5AZD5"/>
<keyword evidence="3" id="KW-1185">Reference proteome</keyword>
<organism evidence="2 3">
    <name type="scientific">Psilocybe cf. subviscida</name>
    <dbReference type="NCBI Taxonomy" id="2480587"/>
    <lineage>
        <taxon>Eukaryota</taxon>
        <taxon>Fungi</taxon>
        <taxon>Dikarya</taxon>
        <taxon>Basidiomycota</taxon>
        <taxon>Agaricomycotina</taxon>
        <taxon>Agaricomycetes</taxon>
        <taxon>Agaricomycetidae</taxon>
        <taxon>Agaricales</taxon>
        <taxon>Agaricineae</taxon>
        <taxon>Strophariaceae</taxon>
        <taxon>Psilocybe</taxon>
    </lineage>
</organism>
<dbReference type="OrthoDB" id="3025610at2759"/>
<reference evidence="2 3" key="1">
    <citation type="journal article" date="2020" name="ISME J.">
        <title>Uncovering the hidden diversity of litter-decomposition mechanisms in mushroom-forming fungi.</title>
        <authorList>
            <person name="Floudas D."/>
            <person name="Bentzer J."/>
            <person name="Ahren D."/>
            <person name="Johansson T."/>
            <person name="Persson P."/>
            <person name="Tunlid A."/>
        </authorList>
    </citation>
    <scope>NUCLEOTIDE SEQUENCE [LARGE SCALE GENOMIC DNA]</scope>
    <source>
        <strain evidence="2 3">CBS 101986</strain>
    </source>
</reference>
<accession>A0A8H5AZD5</accession>
<dbReference type="Proteomes" id="UP000567179">
    <property type="component" value="Unassembled WGS sequence"/>
</dbReference>
<feature type="compositionally biased region" description="Basic and acidic residues" evidence="1">
    <location>
        <begin position="36"/>
        <end position="56"/>
    </location>
</feature>